<sequence length="1354" mass="143230">MGASVRHQTRALFAKSAVYQRRNTATNICLVVAPIFFCVLLAVLQLLANNLLLNQRNNKCGCQCTECCIPRREQIPWTEEQQARIDAGEKLTPRFRRYNDCQPLTTGYCERWRNSTCRTYNDSNCSLRFSSPQQSIFCPIPTPSSWPPVIMTPRRAFRAGGPSTQWLPYTGRNMTAATAVAANFFQAPELPNPQALLDLVNQSPLALLSLRPEKILQLLLPVLSPGGLVLDDGEAVDLAQLSRLGLNFGSGLWPNNDYYLENAFINSNSNNSQLNFLVPAGVCNATGLYRLTTSASNQMPLAAMLLAYYNATFPAVLGPVLRLLNVTADTILARVGDSALSTITAACVDTLHREANTTAQLDRRLYCGFGSARCDGTLFWREYGGAWDFESLSPTELVYTAHHNLSLPADNGPENYRLPGLLNMATRAWTQTYWGDLPIVNRVRNRLMGVMSFPKAPTELKLDFSVLLGPLFYTWVIQMLMPSLLQQLVYEKEKRLRMMMKMHGLGDGAYWFVTYLWYLMLYCVYMVFFVVFGSAIRLKMFTSNSYSVQAVLYFIFGNNMIAFMFVLSSLFHSSRTATVVAFLYIFASGLIGELLLRQLMHEHPAWIIAVQLIPGFALYRGLYEMSEYSIRALFANVPGLAWSDLADPNNGMIGAWVILAAEWPLFMLLGWYLEQVLSNGTGMRRHPLFFIRWMWHKPNTDLAATLKEHPNLVLPGAGSSSLGADASGLLGHDGKGMGGSKAEGGTACRAPPAGGEIEMKRGEVGGGKGAVAEGLSRAGSADPAAAPAAQAAPAAAGAAAGEGGSRPVSAGSGAGEGARGASRCGRGSGGGNDLADDAVSLPGSIPDTNSDHVVGAGSGGAVGVAAGGVALVTATAAGAASSSGDASPHSAAVASPLSPGSGTASTSSGASSSQQPALAAAATATSQVAASTAVTTATSSSSTAAPGDARIIVQPGAAAPPGGLKLGAGVAPAAPGGAGGSAAAPIVIDAKDVAAEADRVMSMSTAQLADTPIVVRGLSKVFATERGASGAARAGGGCLAACFGITRGRAAVRSLTLAIERGECFGLLGPNGAGKTTTINMLTGFLEPSGGDALVEGRSVRTRMPEIYRMMGVCPQENLLWEQLTGEEHLLFYGRLKGLAGAGLTEAVDASLRAVKLHINNAGKRRVGAYSGGMKRRLSVAISFIGAPKVVYLDEPSTGLDPASRRSLWDVVRAHKAGRGIILTTHSMEEAEILCDRLGIFVDGQLVCIGNPREITSRYAGYFVFTLTVAPGFEEAAQAFVRRLSPAARLTYALGGTFKYELPHADVSLAGVFGAMAAAKAEMQVLDWGVANATLEEVFIKFARAIGAETSEGH</sequence>
<evidence type="ECO:0000256" key="4">
    <source>
        <dbReference type="ARBA" id="ARBA00022692"/>
    </source>
</evidence>
<feature type="transmembrane region" description="Helical" evidence="10">
    <location>
        <begin position="577"/>
        <end position="596"/>
    </location>
</feature>
<keyword evidence="3" id="KW-0813">Transport</keyword>
<evidence type="ECO:0000313" key="12">
    <source>
        <dbReference type="EMBL" id="KAG2449813.1"/>
    </source>
</evidence>
<dbReference type="InterPro" id="IPR013525">
    <property type="entry name" value="ABC2_TM"/>
</dbReference>
<evidence type="ECO:0000256" key="6">
    <source>
        <dbReference type="ARBA" id="ARBA00022840"/>
    </source>
</evidence>
<dbReference type="Pfam" id="PF00005">
    <property type="entry name" value="ABC_tran"/>
    <property type="match status" value="1"/>
</dbReference>
<dbReference type="InterPro" id="IPR003439">
    <property type="entry name" value="ABC_transporter-like_ATP-bd"/>
</dbReference>
<feature type="transmembrane region" description="Helical" evidence="10">
    <location>
        <begin position="603"/>
        <end position="622"/>
    </location>
</feature>
<reference evidence="12" key="1">
    <citation type="journal article" date="2020" name="bioRxiv">
        <title>Comparative genomics of Chlamydomonas.</title>
        <authorList>
            <person name="Craig R.J."/>
            <person name="Hasan A.R."/>
            <person name="Ness R.W."/>
            <person name="Keightley P.D."/>
        </authorList>
    </citation>
    <scope>NUCLEOTIDE SEQUENCE</scope>
    <source>
        <strain evidence="12">CCAP 11/173</strain>
    </source>
</reference>
<evidence type="ECO:0000256" key="1">
    <source>
        <dbReference type="ARBA" id="ARBA00004141"/>
    </source>
</evidence>
<dbReference type="PROSITE" id="PS00211">
    <property type="entry name" value="ABC_TRANSPORTER_1"/>
    <property type="match status" value="1"/>
</dbReference>
<dbReference type="CDD" id="cd03263">
    <property type="entry name" value="ABC_subfamily_A"/>
    <property type="match status" value="1"/>
</dbReference>
<dbReference type="FunFam" id="3.40.50.300:FF:000665">
    <property type="entry name" value="ABC transporter A family member 2"/>
    <property type="match status" value="1"/>
</dbReference>
<accession>A0A836B7K5</accession>
<evidence type="ECO:0000256" key="5">
    <source>
        <dbReference type="ARBA" id="ARBA00022741"/>
    </source>
</evidence>
<dbReference type="GO" id="GO:0016887">
    <property type="term" value="F:ATP hydrolysis activity"/>
    <property type="evidence" value="ECO:0007669"/>
    <property type="project" value="InterPro"/>
</dbReference>
<keyword evidence="5" id="KW-0547">Nucleotide-binding</keyword>
<keyword evidence="4 10" id="KW-0812">Transmembrane</keyword>
<feature type="region of interest" description="Disordered" evidence="9">
    <location>
        <begin position="880"/>
        <end position="912"/>
    </location>
</feature>
<name>A0A836B7K5_9CHLO</name>
<comment type="caution">
    <text evidence="12">The sequence shown here is derived from an EMBL/GenBank/DDBJ whole genome shotgun (WGS) entry which is preliminary data.</text>
</comment>
<organism evidence="12 13">
    <name type="scientific">Chlamydomonas schloesseri</name>
    <dbReference type="NCBI Taxonomy" id="2026947"/>
    <lineage>
        <taxon>Eukaryota</taxon>
        <taxon>Viridiplantae</taxon>
        <taxon>Chlorophyta</taxon>
        <taxon>core chlorophytes</taxon>
        <taxon>Chlorophyceae</taxon>
        <taxon>CS clade</taxon>
        <taxon>Chlamydomonadales</taxon>
        <taxon>Chlamydomonadaceae</taxon>
        <taxon>Chlamydomonas</taxon>
    </lineage>
</organism>
<evidence type="ECO:0000313" key="13">
    <source>
        <dbReference type="Proteomes" id="UP000613740"/>
    </source>
</evidence>
<dbReference type="GO" id="GO:0016020">
    <property type="term" value="C:membrane"/>
    <property type="evidence" value="ECO:0007669"/>
    <property type="project" value="UniProtKB-SubCell"/>
</dbReference>
<dbReference type="SMART" id="SM00382">
    <property type="entry name" value="AAA"/>
    <property type="match status" value="1"/>
</dbReference>
<dbReference type="Proteomes" id="UP000613740">
    <property type="component" value="Unassembled WGS sequence"/>
</dbReference>
<dbReference type="SUPFAM" id="SSF52540">
    <property type="entry name" value="P-loop containing nucleoside triphosphate hydrolases"/>
    <property type="match status" value="1"/>
</dbReference>
<dbReference type="GO" id="GO:0005319">
    <property type="term" value="F:lipid transporter activity"/>
    <property type="evidence" value="ECO:0007669"/>
    <property type="project" value="TreeGrafter"/>
</dbReference>
<dbReference type="InterPro" id="IPR003593">
    <property type="entry name" value="AAA+_ATPase"/>
</dbReference>
<feature type="region of interest" description="Disordered" evidence="9">
    <location>
        <begin position="733"/>
        <end position="768"/>
    </location>
</feature>
<dbReference type="InterPro" id="IPR017871">
    <property type="entry name" value="ABC_transporter-like_CS"/>
</dbReference>
<feature type="transmembrane region" description="Helical" evidence="10">
    <location>
        <begin position="509"/>
        <end position="538"/>
    </location>
</feature>
<evidence type="ECO:0000256" key="2">
    <source>
        <dbReference type="ARBA" id="ARBA00008526"/>
    </source>
</evidence>
<comment type="similarity">
    <text evidence="2">Belongs to the ABC transporter superfamily. ABCA family. CPR flippase (TC 3.A.1.211) subfamily.</text>
</comment>
<feature type="transmembrane region" description="Helical" evidence="10">
    <location>
        <begin position="25"/>
        <end position="48"/>
    </location>
</feature>
<feature type="transmembrane region" description="Helical" evidence="10">
    <location>
        <begin position="550"/>
        <end position="571"/>
    </location>
</feature>
<dbReference type="PROSITE" id="PS50893">
    <property type="entry name" value="ABC_TRANSPORTER_2"/>
    <property type="match status" value="1"/>
</dbReference>
<dbReference type="Pfam" id="PF12698">
    <property type="entry name" value="ABC2_membrane_3"/>
    <property type="match status" value="1"/>
</dbReference>
<dbReference type="Pfam" id="PF24526">
    <property type="entry name" value="ABCA12_C"/>
    <property type="match status" value="1"/>
</dbReference>
<feature type="region of interest" description="Disordered" evidence="9">
    <location>
        <begin position="799"/>
        <end position="852"/>
    </location>
</feature>
<evidence type="ECO:0000256" key="7">
    <source>
        <dbReference type="ARBA" id="ARBA00022989"/>
    </source>
</evidence>
<dbReference type="InterPro" id="IPR026082">
    <property type="entry name" value="ABCA"/>
</dbReference>
<dbReference type="GO" id="GO:0140359">
    <property type="term" value="F:ABC-type transporter activity"/>
    <property type="evidence" value="ECO:0007669"/>
    <property type="project" value="InterPro"/>
</dbReference>
<evidence type="ECO:0000256" key="9">
    <source>
        <dbReference type="SAM" id="MobiDB-lite"/>
    </source>
</evidence>
<keyword evidence="13" id="KW-1185">Reference proteome</keyword>
<dbReference type="EMBL" id="JAEHOD010000013">
    <property type="protein sequence ID" value="KAG2449813.1"/>
    <property type="molecule type" value="Genomic_DNA"/>
</dbReference>
<dbReference type="PANTHER" id="PTHR19229">
    <property type="entry name" value="ATP-BINDING CASSETTE TRANSPORTER SUBFAMILY A ABCA"/>
    <property type="match status" value="1"/>
</dbReference>
<dbReference type="InterPro" id="IPR027417">
    <property type="entry name" value="P-loop_NTPase"/>
</dbReference>
<protein>
    <recommendedName>
        <fullName evidence="11">ABC transporter domain-containing protein</fullName>
    </recommendedName>
</protein>
<dbReference type="OrthoDB" id="8061355at2759"/>
<gene>
    <name evidence="12" type="ORF">HYH02_005336</name>
</gene>
<dbReference type="Gene3D" id="3.40.50.300">
    <property type="entry name" value="P-loop containing nucleotide triphosphate hydrolases"/>
    <property type="match status" value="1"/>
</dbReference>
<evidence type="ECO:0000256" key="8">
    <source>
        <dbReference type="ARBA" id="ARBA00023136"/>
    </source>
</evidence>
<evidence type="ECO:0000256" key="10">
    <source>
        <dbReference type="SAM" id="Phobius"/>
    </source>
</evidence>
<evidence type="ECO:0000256" key="3">
    <source>
        <dbReference type="ARBA" id="ARBA00022448"/>
    </source>
</evidence>
<feature type="domain" description="ABC transporter" evidence="11">
    <location>
        <begin position="1013"/>
        <end position="1268"/>
    </location>
</feature>
<keyword evidence="8 10" id="KW-0472">Membrane</keyword>
<keyword evidence="6" id="KW-0067">ATP-binding</keyword>
<evidence type="ECO:0000259" key="11">
    <source>
        <dbReference type="PROSITE" id="PS50893"/>
    </source>
</evidence>
<keyword evidence="7 10" id="KW-1133">Transmembrane helix</keyword>
<comment type="subcellular location">
    <subcellularLocation>
        <location evidence="1">Membrane</location>
        <topology evidence="1">Multi-pass membrane protein</topology>
    </subcellularLocation>
</comment>
<feature type="transmembrane region" description="Helical" evidence="10">
    <location>
        <begin position="653"/>
        <end position="673"/>
    </location>
</feature>
<proteinExistence type="inferred from homology"/>
<dbReference type="GO" id="GO:0005524">
    <property type="term" value="F:ATP binding"/>
    <property type="evidence" value="ECO:0007669"/>
    <property type="project" value="UniProtKB-KW"/>
</dbReference>
<feature type="transmembrane region" description="Helical" evidence="10">
    <location>
        <begin position="464"/>
        <end position="489"/>
    </location>
</feature>
<dbReference type="PANTHER" id="PTHR19229:SF154">
    <property type="entry name" value="ABC TRANSPORTER A FAMILY MEMBER 3-RELATED"/>
    <property type="match status" value="1"/>
</dbReference>